<dbReference type="SUPFAM" id="SSF53335">
    <property type="entry name" value="S-adenosyl-L-methionine-dependent methyltransferases"/>
    <property type="match status" value="1"/>
</dbReference>
<comment type="catalytic activity">
    <reaction evidence="5">
        <text>a 2'-deoxyadenosine in DNA + S-adenosyl-L-methionine = an N(6)-methyl-2'-deoxyadenosine in DNA + S-adenosyl-L-homocysteine + H(+)</text>
        <dbReference type="Rhea" id="RHEA:15197"/>
        <dbReference type="Rhea" id="RHEA-COMP:12418"/>
        <dbReference type="Rhea" id="RHEA-COMP:12419"/>
        <dbReference type="ChEBI" id="CHEBI:15378"/>
        <dbReference type="ChEBI" id="CHEBI:57856"/>
        <dbReference type="ChEBI" id="CHEBI:59789"/>
        <dbReference type="ChEBI" id="CHEBI:90615"/>
        <dbReference type="ChEBI" id="CHEBI:90616"/>
        <dbReference type="EC" id="2.1.1.72"/>
    </reaction>
</comment>
<evidence type="ECO:0000313" key="7">
    <source>
        <dbReference type="EMBL" id="DAF98623.1"/>
    </source>
</evidence>
<dbReference type="PANTHER" id="PTHR33841:SF1">
    <property type="entry name" value="DNA METHYLTRANSFERASE A"/>
    <property type="match status" value="1"/>
</dbReference>
<keyword evidence="2" id="KW-0489">Methyltransferase</keyword>
<dbReference type="PRINTS" id="PR00507">
    <property type="entry name" value="N12N6MTFRASE"/>
</dbReference>
<dbReference type="InterPro" id="IPR029063">
    <property type="entry name" value="SAM-dependent_MTases_sf"/>
</dbReference>
<sequence length="658" mass="73164">MICSRTSGKMTAGYTEKRQHQLTVTHLSFVCSLIIGKPVILAPKKFIGKLKSSYLKPGMSMYAQPLEFIDNKELTLLQRYQTCKAMSKGYAADFENDDTRLVQARSYCVRVLKSYWSSVAEKHRASIAIKPVTPSVLIDDVAIDAGQLADRTGELIALFPVEDAGFLIGSIYTVMLPATYRSEKGAYYTPPPLVERLLDMAEKSGVDFSKASVIDPACGGGAFLAPVALRMLKNEKGSSPEWIFRRLVKRLKGIEIDPFAAWMSLVLLETAVMPLCVSTKRRIPDSVIIVGDALIQEDLGEFDLVMGNPPYGRVSLNPELRAKFSRSLFGHANLYGLFTDLAVRLIKPNTGVIAFLTPTSFLGGQYFTSLRNILTQYTTPFFFDFISDRDGVFDDVLQETMLATFKAGQHDKKVSVCSLIPKGLNKAKTEILGKVDIENGGKIWLLPRKKTDVTFINKIKKLTMRLSDVGYKVSTGQLVWNRFKPQLRQIKKKGHYPLIWAESVTNEGFKFSATRRNHVPFIEIMKNQEFLITKNECLLVQRTTSKEQEKRIMAAIIPQDFIDEFGGVVVENHINVISADDLFSGVSASVIEKILNSATVDRIFRCISGSVAVSAYELNAIPLPDLNKLTELQGYIESGINPSQLEGIIAKIYGVSAS</sequence>
<dbReference type="Pfam" id="PF07669">
    <property type="entry name" value="Eco57I"/>
    <property type="match status" value="1"/>
</dbReference>
<keyword evidence="3" id="KW-0808">Transferase</keyword>
<name>A0A8S5UVW1_9CAUD</name>
<proteinExistence type="predicted"/>
<evidence type="ECO:0000256" key="3">
    <source>
        <dbReference type="ARBA" id="ARBA00022679"/>
    </source>
</evidence>
<dbReference type="InterPro" id="IPR011639">
    <property type="entry name" value="MethylTrfase_TaqI-like_dom"/>
</dbReference>
<protein>
    <recommendedName>
        <fullName evidence="1">site-specific DNA-methyltransferase (adenine-specific)</fullName>
        <ecNumber evidence="1">2.1.1.72</ecNumber>
    </recommendedName>
</protein>
<dbReference type="EMBL" id="BK016152">
    <property type="protein sequence ID" value="DAF98623.1"/>
    <property type="molecule type" value="Genomic_DNA"/>
</dbReference>
<evidence type="ECO:0000259" key="6">
    <source>
        <dbReference type="Pfam" id="PF07669"/>
    </source>
</evidence>
<evidence type="ECO:0000256" key="2">
    <source>
        <dbReference type="ARBA" id="ARBA00022603"/>
    </source>
</evidence>
<reference evidence="7" key="1">
    <citation type="journal article" date="2021" name="Proc. Natl. Acad. Sci. U.S.A.">
        <title>A Catalog of Tens of Thousands of Viruses from Human Metagenomes Reveals Hidden Associations with Chronic Diseases.</title>
        <authorList>
            <person name="Tisza M.J."/>
            <person name="Buck C.B."/>
        </authorList>
    </citation>
    <scope>NUCLEOTIDE SEQUENCE</scope>
    <source>
        <strain evidence="7">CtOza1</strain>
    </source>
</reference>
<feature type="domain" description="Type II methyltransferase M.TaqI-like" evidence="6">
    <location>
        <begin position="298"/>
        <end position="387"/>
    </location>
</feature>
<dbReference type="PANTHER" id="PTHR33841">
    <property type="entry name" value="DNA METHYLTRANSFERASE YEEA-RELATED"/>
    <property type="match status" value="1"/>
</dbReference>
<organism evidence="7">
    <name type="scientific">Peduovirinae sp. ctOza1</name>
    <dbReference type="NCBI Taxonomy" id="2825095"/>
    <lineage>
        <taxon>Viruses</taxon>
        <taxon>Duplodnaviria</taxon>
        <taxon>Heunggongvirae</taxon>
        <taxon>Uroviricota</taxon>
        <taxon>Caudoviricetes</taxon>
        <taxon>Peduoviridae</taxon>
    </lineage>
</organism>
<keyword evidence="4" id="KW-0949">S-adenosyl-L-methionine</keyword>
<accession>A0A8S5UVW1</accession>
<dbReference type="GO" id="GO:0032259">
    <property type="term" value="P:methylation"/>
    <property type="evidence" value="ECO:0007669"/>
    <property type="project" value="UniProtKB-KW"/>
</dbReference>
<dbReference type="GO" id="GO:0009007">
    <property type="term" value="F:site-specific DNA-methyltransferase (adenine-specific) activity"/>
    <property type="evidence" value="ECO:0007669"/>
    <property type="project" value="UniProtKB-EC"/>
</dbReference>
<dbReference type="GO" id="GO:0006304">
    <property type="term" value="P:DNA modification"/>
    <property type="evidence" value="ECO:0007669"/>
    <property type="project" value="InterPro"/>
</dbReference>
<evidence type="ECO:0000256" key="1">
    <source>
        <dbReference type="ARBA" id="ARBA00011900"/>
    </source>
</evidence>
<dbReference type="InterPro" id="IPR050953">
    <property type="entry name" value="N4_N6_ade-DNA_methylase"/>
</dbReference>
<dbReference type="EC" id="2.1.1.72" evidence="1"/>
<dbReference type="Gene3D" id="3.40.50.150">
    <property type="entry name" value="Vaccinia Virus protein VP39"/>
    <property type="match status" value="1"/>
</dbReference>
<evidence type="ECO:0000256" key="4">
    <source>
        <dbReference type="ARBA" id="ARBA00022691"/>
    </source>
</evidence>
<evidence type="ECO:0000256" key="5">
    <source>
        <dbReference type="ARBA" id="ARBA00047942"/>
    </source>
</evidence>